<proteinExistence type="predicted"/>
<keyword evidence="2" id="KW-1185">Reference proteome</keyword>
<evidence type="ECO:0000313" key="2">
    <source>
        <dbReference type="Proteomes" id="UP001066276"/>
    </source>
</evidence>
<comment type="caution">
    <text evidence="1">The sequence shown here is derived from an EMBL/GenBank/DDBJ whole genome shotgun (WGS) entry which is preliminary data.</text>
</comment>
<dbReference type="AlphaFoldDB" id="A0AAV7TAJ1"/>
<sequence>MEGGKADRLLTRLIQQEGSTNPILQIKDPTGQVLCTQQAINESMASHLREVYDSPREVLPAEVLAYLDLIALPHLEEPEWAELKTPPLTKYDILQAIDSLKTAKALGGDSLPVELYKESFVMSYLEEDEGWWKVRPKIFERLDEMPEIN</sequence>
<dbReference type="EMBL" id="JANPWB010000007">
    <property type="protein sequence ID" value="KAJ1173450.1"/>
    <property type="molecule type" value="Genomic_DNA"/>
</dbReference>
<name>A0AAV7TAJ1_PLEWA</name>
<organism evidence="1 2">
    <name type="scientific">Pleurodeles waltl</name>
    <name type="common">Iberian ribbed newt</name>
    <dbReference type="NCBI Taxonomy" id="8319"/>
    <lineage>
        <taxon>Eukaryota</taxon>
        <taxon>Metazoa</taxon>
        <taxon>Chordata</taxon>
        <taxon>Craniata</taxon>
        <taxon>Vertebrata</taxon>
        <taxon>Euteleostomi</taxon>
        <taxon>Amphibia</taxon>
        <taxon>Batrachia</taxon>
        <taxon>Caudata</taxon>
        <taxon>Salamandroidea</taxon>
        <taxon>Salamandridae</taxon>
        <taxon>Pleurodelinae</taxon>
        <taxon>Pleurodeles</taxon>
    </lineage>
</organism>
<dbReference type="Proteomes" id="UP001066276">
    <property type="component" value="Chromosome 4_1"/>
</dbReference>
<gene>
    <name evidence="1" type="ORF">NDU88_005282</name>
</gene>
<evidence type="ECO:0000313" key="1">
    <source>
        <dbReference type="EMBL" id="KAJ1173450.1"/>
    </source>
</evidence>
<accession>A0AAV7TAJ1</accession>
<protein>
    <submittedName>
        <fullName evidence="1">Uncharacterized protein</fullName>
    </submittedName>
</protein>
<reference evidence="1" key="1">
    <citation type="journal article" date="2022" name="bioRxiv">
        <title>Sequencing and chromosome-scale assembly of the giantPleurodeles waltlgenome.</title>
        <authorList>
            <person name="Brown T."/>
            <person name="Elewa A."/>
            <person name="Iarovenko S."/>
            <person name="Subramanian E."/>
            <person name="Araus A.J."/>
            <person name="Petzold A."/>
            <person name="Susuki M."/>
            <person name="Suzuki K.-i.T."/>
            <person name="Hayashi T."/>
            <person name="Toyoda A."/>
            <person name="Oliveira C."/>
            <person name="Osipova E."/>
            <person name="Leigh N.D."/>
            <person name="Simon A."/>
            <person name="Yun M.H."/>
        </authorList>
    </citation>
    <scope>NUCLEOTIDE SEQUENCE</scope>
    <source>
        <strain evidence="1">20211129_DDA</strain>
        <tissue evidence="1">Liver</tissue>
    </source>
</reference>